<dbReference type="Proteomes" id="UP001295423">
    <property type="component" value="Unassembled WGS sequence"/>
</dbReference>
<evidence type="ECO:0000256" key="5">
    <source>
        <dbReference type="SAM" id="MobiDB-lite"/>
    </source>
</evidence>
<evidence type="ECO:0008006" key="9">
    <source>
        <dbReference type="Google" id="ProtNLM"/>
    </source>
</evidence>
<gene>
    <name evidence="7" type="ORF">CYCCA115_LOCUS9706</name>
</gene>
<reference evidence="7" key="1">
    <citation type="submission" date="2023-08" db="EMBL/GenBank/DDBJ databases">
        <authorList>
            <person name="Audoor S."/>
            <person name="Bilcke G."/>
        </authorList>
    </citation>
    <scope>NUCLEOTIDE SEQUENCE</scope>
</reference>
<dbReference type="GO" id="GO:0007189">
    <property type="term" value="P:adenylate cyclase-activating G protein-coupled receptor signaling pathway"/>
    <property type="evidence" value="ECO:0007669"/>
    <property type="project" value="TreeGrafter"/>
</dbReference>
<evidence type="ECO:0000256" key="6">
    <source>
        <dbReference type="SAM" id="Phobius"/>
    </source>
</evidence>
<feature type="transmembrane region" description="Helical" evidence="6">
    <location>
        <begin position="332"/>
        <end position="355"/>
    </location>
</feature>
<feature type="transmembrane region" description="Helical" evidence="6">
    <location>
        <begin position="295"/>
        <end position="312"/>
    </location>
</feature>
<keyword evidence="8" id="KW-1185">Reference proteome</keyword>
<dbReference type="CDD" id="cd00637">
    <property type="entry name" value="7tm_classA_rhodopsin-like"/>
    <property type="match status" value="1"/>
</dbReference>
<sequence length="480" mass="53833">MEYQDAYEDTNMDIRQLSEKQETLLVILPIPSAILSIFGSVVIITMAFKSRQKTHWTPYHGLLTGMSICNIIFSVNLAVGSFLYPRETSSRFWAFGNEASCDAIGFFNQFSGPAAMLYQTMLSFYFLLTTRFKYSDSDIARKFETSMHVVCLGWPMLSAYAALYWGFYGERKINMGCWIKIDIPENCGPDGTGEPCKGILYNVVFGATMIFSCLVSMIVNNVRIWAYVRKHVQAHKERLSFARNAYLDATEQSAGTNGSSKKKNAERSPSQGAFQRLEETQKQHQEKLQKLRTQAFLFVGGFLLCNVIAYSLRGREVIVGSGIGLKELPVTTFPFLVLQAMLYPLQGWVNMFVFLRPSYLRLRTSFPSESKLWCFRHAIFGDPEDCSNRANEPVPLKGGTRKVERRTTSQTAKSEEGAITSGNLSAPDSTTESKEGKDSRRSVVDGNDHQADPKESPERSSSIVLMDGSVHTVVSADMDE</sequence>
<feature type="transmembrane region" description="Helical" evidence="6">
    <location>
        <begin position="149"/>
        <end position="168"/>
    </location>
</feature>
<dbReference type="SUPFAM" id="SSF81321">
    <property type="entry name" value="Family A G protein-coupled receptor-like"/>
    <property type="match status" value="1"/>
</dbReference>
<feature type="transmembrane region" description="Helical" evidence="6">
    <location>
        <begin position="104"/>
        <end position="128"/>
    </location>
</feature>
<dbReference type="Gene3D" id="1.20.1070.10">
    <property type="entry name" value="Rhodopsin 7-helix transmembrane proteins"/>
    <property type="match status" value="1"/>
</dbReference>
<evidence type="ECO:0000256" key="3">
    <source>
        <dbReference type="ARBA" id="ARBA00022989"/>
    </source>
</evidence>
<proteinExistence type="predicted"/>
<dbReference type="GO" id="GO:0005886">
    <property type="term" value="C:plasma membrane"/>
    <property type="evidence" value="ECO:0007669"/>
    <property type="project" value="TreeGrafter"/>
</dbReference>
<dbReference type="PANTHER" id="PTHR23112:SF0">
    <property type="entry name" value="TRANSMEMBRANE PROTEIN 116"/>
    <property type="match status" value="1"/>
</dbReference>
<dbReference type="PANTHER" id="PTHR23112">
    <property type="entry name" value="G PROTEIN-COUPLED RECEPTOR 157-RELATED"/>
    <property type="match status" value="1"/>
</dbReference>
<dbReference type="GO" id="GO:0004930">
    <property type="term" value="F:G protein-coupled receptor activity"/>
    <property type="evidence" value="ECO:0007669"/>
    <property type="project" value="TreeGrafter"/>
</dbReference>
<feature type="transmembrane region" description="Helical" evidence="6">
    <location>
        <begin position="24"/>
        <end position="48"/>
    </location>
</feature>
<feature type="region of interest" description="Disordered" evidence="5">
    <location>
        <begin position="252"/>
        <end position="279"/>
    </location>
</feature>
<protein>
    <recommendedName>
        <fullName evidence="9">G-protein coupled receptors family 2 profile 2 domain-containing protein</fullName>
    </recommendedName>
</protein>
<feature type="compositionally biased region" description="Polar residues" evidence="5">
    <location>
        <begin position="420"/>
        <end position="430"/>
    </location>
</feature>
<evidence type="ECO:0000256" key="4">
    <source>
        <dbReference type="ARBA" id="ARBA00023136"/>
    </source>
</evidence>
<evidence type="ECO:0000256" key="1">
    <source>
        <dbReference type="ARBA" id="ARBA00004141"/>
    </source>
</evidence>
<accession>A0AAD2CY94</accession>
<keyword evidence="4 6" id="KW-0472">Membrane</keyword>
<name>A0AAD2CY94_9STRA</name>
<feature type="region of interest" description="Disordered" evidence="5">
    <location>
        <begin position="386"/>
        <end position="468"/>
    </location>
</feature>
<comment type="subcellular location">
    <subcellularLocation>
        <location evidence="1">Membrane</location>
        <topology evidence="1">Multi-pass membrane protein</topology>
    </subcellularLocation>
</comment>
<dbReference type="AlphaFoldDB" id="A0AAD2CY94"/>
<evidence type="ECO:0000313" key="8">
    <source>
        <dbReference type="Proteomes" id="UP001295423"/>
    </source>
</evidence>
<evidence type="ECO:0000313" key="7">
    <source>
        <dbReference type="EMBL" id="CAJ1945562.1"/>
    </source>
</evidence>
<organism evidence="7 8">
    <name type="scientific">Cylindrotheca closterium</name>
    <dbReference type="NCBI Taxonomy" id="2856"/>
    <lineage>
        <taxon>Eukaryota</taxon>
        <taxon>Sar</taxon>
        <taxon>Stramenopiles</taxon>
        <taxon>Ochrophyta</taxon>
        <taxon>Bacillariophyta</taxon>
        <taxon>Bacillariophyceae</taxon>
        <taxon>Bacillariophycidae</taxon>
        <taxon>Bacillariales</taxon>
        <taxon>Bacillariaceae</taxon>
        <taxon>Cylindrotheca</taxon>
    </lineage>
</organism>
<comment type="caution">
    <text evidence="7">The sequence shown here is derived from an EMBL/GenBank/DDBJ whole genome shotgun (WGS) entry which is preliminary data.</text>
</comment>
<feature type="transmembrane region" description="Helical" evidence="6">
    <location>
        <begin position="60"/>
        <end position="84"/>
    </location>
</feature>
<dbReference type="EMBL" id="CAKOGP040001446">
    <property type="protein sequence ID" value="CAJ1945562.1"/>
    <property type="molecule type" value="Genomic_DNA"/>
</dbReference>
<keyword evidence="2 6" id="KW-0812">Transmembrane</keyword>
<evidence type="ECO:0000256" key="2">
    <source>
        <dbReference type="ARBA" id="ARBA00022692"/>
    </source>
</evidence>
<feature type="transmembrane region" description="Helical" evidence="6">
    <location>
        <begin position="199"/>
        <end position="219"/>
    </location>
</feature>
<feature type="compositionally biased region" description="Basic and acidic residues" evidence="5">
    <location>
        <begin position="431"/>
        <end position="458"/>
    </location>
</feature>
<keyword evidence="3 6" id="KW-1133">Transmembrane helix</keyword>